<dbReference type="Gene3D" id="3.30.420.10">
    <property type="entry name" value="Ribonuclease H-like superfamily/Ribonuclease H"/>
    <property type="match status" value="1"/>
</dbReference>
<dbReference type="NCBIfam" id="NF033563">
    <property type="entry name" value="transpos_IS30"/>
    <property type="match status" value="1"/>
</dbReference>
<feature type="compositionally biased region" description="Polar residues" evidence="6">
    <location>
        <begin position="44"/>
        <end position="56"/>
    </location>
</feature>
<evidence type="ECO:0000256" key="3">
    <source>
        <dbReference type="ARBA" id="ARBA00022578"/>
    </source>
</evidence>
<sequence length="351" mass="39950">MPPLSLFEPSDRFLTIAERERIAVGVGRGESIRQIAGAIGRAPSTVQRELSRNRGSSPRYRPKRVTRPPSQPVVYSPSTAQGRADRRLSRPKPSKLSTNDRLRAEVERQLLLRLSPQQISHRLQVDFPEDESMRISHEAIYRSLFVQGRGELRRELTQALRSGRAVRKPRARARRDPAGGSKIRDMVLISERPAEVDDRAVPGHWEGDLIIGKDGKSQIGTLVERTTRFVILLHLPQQRDAQTVADQMITQMRRLPDLLRRSVTWDQGIEMAAHARITIEADLRDGIFFCDPHSPWQRGSNENTNGLLRQYFPKGTDLAGYTADYLDYVATQLNNRPRMTLDWKTPTEALE</sequence>
<dbReference type="PROSITE" id="PS01043">
    <property type="entry name" value="TRANSPOSASE_IS30"/>
    <property type="match status" value="1"/>
</dbReference>
<keyword evidence="5" id="KW-0233">DNA recombination</keyword>
<accession>A0ABW2HLG2</accession>
<dbReference type="SUPFAM" id="SSF53098">
    <property type="entry name" value="Ribonuclease H-like"/>
    <property type="match status" value="1"/>
</dbReference>
<dbReference type="InterPro" id="IPR051917">
    <property type="entry name" value="Transposase-Integrase"/>
</dbReference>
<evidence type="ECO:0000256" key="1">
    <source>
        <dbReference type="ARBA" id="ARBA00002190"/>
    </source>
</evidence>
<evidence type="ECO:0000256" key="2">
    <source>
        <dbReference type="ARBA" id="ARBA00006363"/>
    </source>
</evidence>
<dbReference type="Pfam" id="PF00665">
    <property type="entry name" value="rve"/>
    <property type="match status" value="1"/>
</dbReference>
<dbReference type="InterPro" id="IPR025246">
    <property type="entry name" value="IS30-like_HTH"/>
</dbReference>
<evidence type="ECO:0000313" key="9">
    <source>
        <dbReference type="Proteomes" id="UP001596507"/>
    </source>
</evidence>
<dbReference type="InterPro" id="IPR036397">
    <property type="entry name" value="RNaseH_sf"/>
</dbReference>
<gene>
    <name evidence="8" type="ORF">ACFQRL_15515</name>
</gene>
<dbReference type="InterPro" id="IPR053392">
    <property type="entry name" value="Transposase_IS30-like"/>
</dbReference>
<dbReference type="InterPro" id="IPR001598">
    <property type="entry name" value="Transposase_IS30_CS"/>
</dbReference>
<dbReference type="Pfam" id="PF13936">
    <property type="entry name" value="HTH_38"/>
    <property type="match status" value="1"/>
</dbReference>
<keyword evidence="4" id="KW-0238">DNA-binding</keyword>
<dbReference type="PANTHER" id="PTHR10948:SF23">
    <property type="entry name" value="TRANSPOSASE INSI FOR INSERTION SEQUENCE ELEMENT IS30A-RELATED"/>
    <property type="match status" value="1"/>
</dbReference>
<feature type="non-terminal residue" evidence="8">
    <location>
        <position position="351"/>
    </location>
</feature>
<name>A0ABW2HLG2_9MICO</name>
<dbReference type="PROSITE" id="PS50994">
    <property type="entry name" value="INTEGRASE"/>
    <property type="match status" value="1"/>
</dbReference>
<evidence type="ECO:0000256" key="5">
    <source>
        <dbReference type="ARBA" id="ARBA00023172"/>
    </source>
</evidence>
<dbReference type="InterPro" id="IPR012337">
    <property type="entry name" value="RNaseH-like_sf"/>
</dbReference>
<protein>
    <submittedName>
        <fullName evidence="8">IS30 family transposase</fullName>
    </submittedName>
</protein>
<keyword evidence="9" id="KW-1185">Reference proteome</keyword>
<comment type="caution">
    <text evidence="8">The sequence shown here is derived from an EMBL/GenBank/DDBJ whole genome shotgun (WGS) entry which is preliminary data.</text>
</comment>
<dbReference type="Proteomes" id="UP001596507">
    <property type="component" value="Unassembled WGS sequence"/>
</dbReference>
<evidence type="ECO:0000313" key="8">
    <source>
        <dbReference type="EMBL" id="MFC7270370.1"/>
    </source>
</evidence>
<keyword evidence="3" id="KW-0815">Transposition</keyword>
<dbReference type="InterPro" id="IPR001584">
    <property type="entry name" value="Integrase_cat-core"/>
</dbReference>
<feature type="domain" description="Integrase catalytic" evidence="7">
    <location>
        <begin position="189"/>
        <end position="351"/>
    </location>
</feature>
<evidence type="ECO:0000256" key="6">
    <source>
        <dbReference type="SAM" id="MobiDB-lite"/>
    </source>
</evidence>
<reference evidence="9" key="1">
    <citation type="journal article" date="2019" name="Int. J. Syst. Evol. Microbiol.">
        <title>The Global Catalogue of Microorganisms (GCM) 10K type strain sequencing project: providing services to taxonomists for standard genome sequencing and annotation.</title>
        <authorList>
            <consortium name="The Broad Institute Genomics Platform"/>
            <consortium name="The Broad Institute Genome Sequencing Center for Infectious Disease"/>
            <person name="Wu L."/>
            <person name="Ma J."/>
        </authorList>
    </citation>
    <scope>NUCLEOTIDE SEQUENCE [LARGE SCALE GENOMIC DNA]</scope>
    <source>
        <strain evidence="9">CGMCC 1.15772</strain>
    </source>
</reference>
<organism evidence="8 9">
    <name type="scientific">Microbacterium fluvii</name>
    <dbReference type="NCBI Taxonomy" id="415215"/>
    <lineage>
        <taxon>Bacteria</taxon>
        <taxon>Bacillati</taxon>
        <taxon>Actinomycetota</taxon>
        <taxon>Actinomycetes</taxon>
        <taxon>Micrococcales</taxon>
        <taxon>Microbacteriaceae</taxon>
        <taxon>Microbacterium</taxon>
    </lineage>
</organism>
<dbReference type="PANTHER" id="PTHR10948">
    <property type="entry name" value="TRANSPOSASE"/>
    <property type="match status" value="1"/>
</dbReference>
<evidence type="ECO:0000256" key="4">
    <source>
        <dbReference type="ARBA" id="ARBA00023125"/>
    </source>
</evidence>
<feature type="region of interest" description="Disordered" evidence="6">
    <location>
        <begin position="39"/>
        <end position="100"/>
    </location>
</feature>
<comment type="similarity">
    <text evidence="2">Belongs to the transposase IS30 family.</text>
</comment>
<evidence type="ECO:0000259" key="7">
    <source>
        <dbReference type="PROSITE" id="PS50994"/>
    </source>
</evidence>
<dbReference type="EMBL" id="JBHTBE010000005">
    <property type="protein sequence ID" value="MFC7270370.1"/>
    <property type="molecule type" value="Genomic_DNA"/>
</dbReference>
<comment type="function">
    <text evidence="1">Required for the transposition of the insertion element.</text>
</comment>
<proteinExistence type="inferred from homology"/>
<dbReference type="RefSeq" id="WP_262875305.1">
    <property type="nucleotide sequence ID" value="NZ_JAOPFX010000005.1"/>
</dbReference>